<keyword evidence="4 8" id="KW-0521">NADP</keyword>
<comment type="domain">
    <text evidence="8">Possesses an unusual extended V-shaped dimeric structure with each monomer consisting of three distinct domains arranged along a curved 'spinal' alpha-helix. The N-terminal catalytic domain specifically recognizes the glutamate moiety of the substrate. The second domain is the NADPH-binding domain, and the third C-terminal domain is responsible for dimerization.</text>
</comment>
<dbReference type="PROSITE" id="PS00747">
    <property type="entry name" value="GLUTR"/>
    <property type="match status" value="1"/>
</dbReference>
<feature type="binding site" evidence="8 10">
    <location>
        <position position="118"/>
    </location>
    <ligand>
        <name>substrate</name>
    </ligand>
</feature>
<dbReference type="NCBIfam" id="TIGR01035">
    <property type="entry name" value="hemA"/>
    <property type="match status" value="1"/>
</dbReference>
<comment type="catalytic activity">
    <reaction evidence="7 8 13">
        <text>(S)-4-amino-5-oxopentanoate + tRNA(Glu) + NADP(+) = L-glutamyl-tRNA(Glu) + NADPH + H(+)</text>
        <dbReference type="Rhea" id="RHEA:12344"/>
        <dbReference type="Rhea" id="RHEA-COMP:9663"/>
        <dbReference type="Rhea" id="RHEA-COMP:9680"/>
        <dbReference type="ChEBI" id="CHEBI:15378"/>
        <dbReference type="ChEBI" id="CHEBI:57501"/>
        <dbReference type="ChEBI" id="CHEBI:57783"/>
        <dbReference type="ChEBI" id="CHEBI:58349"/>
        <dbReference type="ChEBI" id="CHEBI:78442"/>
        <dbReference type="ChEBI" id="CHEBI:78520"/>
        <dbReference type="EC" id="1.2.1.70"/>
    </reaction>
</comment>
<evidence type="ECO:0000256" key="11">
    <source>
        <dbReference type="PIRSR" id="PIRSR000445-3"/>
    </source>
</evidence>
<dbReference type="FunFam" id="3.30.460.30:FF:000001">
    <property type="entry name" value="Glutamyl-tRNA reductase"/>
    <property type="match status" value="1"/>
</dbReference>
<evidence type="ECO:0000256" key="9">
    <source>
        <dbReference type="PIRSR" id="PIRSR000445-1"/>
    </source>
</evidence>
<dbReference type="CDD" id="cd05213">
    <property type="entry name" value="NAD_bind_Glutamyl_tRNA_reduct"/>
    <property type="match status" value="1"/>
</dbReference>
<feature type="binding site" evidence="8 10">
    <location>
        <begin position="112"/>
        <end position="114"/>
    </location>
    <ligand>
        <name>substrate</name>
    </ligand>
</feature>
<evidence type="ECO:0000256" key="2">
    <source>
        <dbReference type="ARBA" id="ARBA00005916"/>
    </source>
</evidence>
<dbReference type="RefSeq" id="WP_193736311.1">
    <property type="nucleotide sequence ID" value="NZ_CP063304.1"/>
</dbReference>
<dbReference type="InterPro" id="IPR015895">
    <property type="entry name" value="4pyrrol_synth_GluRdtase_N"/>
</dbReference>
<dbReference type="InterPro" id="IPR036291">
    <property type="entry name" value="NAD(P)-bd_dom_sf"/>
</dbReference>
<dbReference type="PANTHER" id="PTHR43013:SF1">
    <property type="entry name" value="GLUTAMYL-TRNA REDUCTASE"/>
    <property type="match status" value="1"/>
</dbReference>
<keyword evidence="5 8" id="KW-0560">Oxidoreductase</keyword>
<dbReference type="SUPFAM" id="SSF51735">
    <property type="entry name" value="NAD(P)-binding Rossmann-fold domains"/>
    <property type="match status" value="1"/>
</dbReference>
<dbReference type="Gene3D" id="3.30.460.30">
    <property type="entry name" value="Glutamyl-tRNA reductase, N-terminal domain"/>
    <property type="match status" value="1"/>
</dbReference>
<dbReference type="HAMAP" id="MF_00087">
    <property type="entry name" value="Glu_tRNA_reductase"/>
    <property type="match status" value="1"/>
</dbReference>
<dbReference type="AlphaFoldDB" id="A0A7M2RIU5"/>
<evidence type="ECO:0000256" key="4">
    <source>
        <dbReference type="ARBA" id="ARBA00022857"/>
    </source>
</evidence>
<comment type="pathway">
    <text evidence="1 8 13">Porphyrin-containing compound metabolism; protoporphyrin-IX biosynthesis; 5-aminolevulinate from L-glutamyl-tRNA(Glu): step 1/2.</text>
</comment>
<dbReference type="InterPro" id="IPR015896">
    <property type="entry name" value="4pyrrol_synth_GluRdtase_dimer"/>
</dbReference>
<evidence type="ECO:0000256" key="1">
    <source>
        <dbReference type="ARBA" id="ARBA00005059"/>
    </source>
</evidence>
<feature type="binding site" evidence="8 10">
    <location>
        <position position="107"/>
    </location>
    <ligand>
        <name>substrate</name>
    </ligand>
</feature>
<dbReference type="PIRSF" id="PIRSF000445">
    <property type="entry name" value="4pyrrol_synth_GluRdtase"/>
    <property type="match status" value="1"/>
</dbReference>
<comment type="function">
    <text evidence="8">Catalyzes the NADPH-dependent reduction of glutamyl-tRNA(Glu) to glutamate 1-semialdehyde (GSA).</text>
</comment>
<evidence type="ECO:0000256" key="8">
    <source>
        <dbReference type="HAMAP-Rule" id="MF_00087"/>
    </source>
</evidence>
<dbReference type="Gene3D" id="3.40.50.720">
    <property type="entry name" value="NAD(P)-binding Rossmann-like Domain"/>
    <property type="match status" value="1"/>
</dbReference>
<gene>
    <name evidence="8 17" type="primary">hemA</name>
    <name evidence="17" type="ORF">INP51_03240</name>
</gene>
<evidence type="ECO:0000259" key="14">
    <source>
        <dbReference type="Pfam" id="PF00745"/>
    </source>
</evidence>
<evidence type="ECO:0000256" key="12">
    <source>
        <dbReference type="PIRSR" id="PIRSR000445-4"/>
    </source>
</evidence>
<dbReference type="Pfam" id="PF00745">
    <property type="entry name" value="GlutR_dimer"/>
    <property type="match status" value="1"/>
</dbReference>
<name>A0A7M2RIU5_9FIRM</name>
<evidence type="ECO:0000313" key="17">
    <source>
        <dbReference type="EMBL" id="QOV19991.1"/>
    </source>
</evidence>
<keyword evidence="18" id="KW-1185">Reference proteome</keyword>
<feature type="domain" description="Quinate/shikimate 5-dehydrogenase/glutamyl-tRNA reductase" evidence="15">
    <location>
        <begin position="174"/>
        <end position="298"/>
    </location>
</feature>
<dbReference type="InterPro" id="IPR018214">
    <property type="entry name" value="GluRdtase_CS"/>
</dbReference>
<evidence type="ECO:0000256" key="5">
    <source>
        <dbReference type="ARBA" id="ARBA00023002"/>
    </source>
</evidence>
<comment type="miscellaneous">
    <text evidence="8">During catalysis, the active site Cys acts as a nucleophile attacking the alpha-carbonyl group of tRNA-bound glutamate with the formation of a thioester intermediate between enzyme and glutamate, and the concomitant release of tRNA(Glu). The thioester intermediate is finally reduced by direct hydride transfer from NADPH, to form the product GSA.</text>
</comment>
<feature type="domain" description="Tetrapyrrole biosynthesis glutamyl-tRNA reductase dimerisation" evidence="14">
    <location>
        <begin position="311"/>
        <end position="407"/>
    </location>
</feature>
<dbReference type="SUPFAM" id="SSF69075">
    <property type="entry name" value="Glutamyl tRNA-reductase dimerization domain"/>
    <property type="match status" value="1"/>
</dbReference>
<dbReference type="GO" id="GO:0019353">
    <property type="term" value="P:protoporphyrinogen IX biosynthetic process from glutamate"/>
    <property type="evidence" value="ECO:0007669"/>
    <property type="project" value="TreeGrafter"/>
</dbReference>
<dbReference type="SUPFAM" id="SSF69742">
    <property type="entry name" value="Glutamyl tRNA-reductase catalytic, N-terminal domain"/>
    <property type="match status" value="1"/>
</dbReference>
<dbReference type="EC" id="1.2.1.70" evidence="3 8"/>
<dbReference type="InterPro" id="IPR000343">
    <property type="entry name" value="4pyrrol_synth_GluRdtase"/>
</dbReference>
<comment type="subunit">
    <text evidence="8">Homodimer.</text>
</comment>
<feature type="binding site" evidence="8 11">
    <location>
        <begin position="187"/>
        <end position="192"/>
    </location>
    <ligand>
        <name>NADP(+)</name>
        <dbReference type="ChEBI" id="CHEBI:58349"/>
    </ligand>
</feature>
<evidence type="ECO:0000256" key="6">
    <source>
        <dbReference type="ARBA" id="ARBA00023244"/>
    </source>
</evidence>
<feature type="domain" description="Glutamyl-tRNA reductase N-terminal" evidence="16">
    <location>
        <begin position="6"/>
        <end position="152"/>
    </location>
</feature>
<sequence length="408" mass="46361">MSVQMVGIDYHRADVDIRAAFSFTKKNAGEAMKYLTEKSVVSGCVIISTCNRMELWVNTAQDECISLADELCELKGVSRKEYDCYFEQRSGDNAIRHLFRLACGLDSMILAEDQIVSQVKDALSIARENYCTDNVLEVLFRKAVTAAKKVKSRVTFTHGNATAVSRAVDMLKSQGYHFKNKRCMVIGNGEMGRISASTLREEGAAVTVTVRQYRSGVVQIPAGCNRINYGERMELLPRCDLVVSATASPNYTIRRELFDQNGKMDHPIYVIDLAVPRDVEPEVGEIENITLYDIDDFKITAQDANREAIIRAEKILDEEMEDFFNWYNCRDLIPRIQKLQEEAVKDLNLRISKKMHKSSLEEIEQQLLLEQIDVSAGKVVGKMMFGLRDHLENDCFRECLDGLEKLYE</sequence>
<comment type="similarity">
    <text evidence="2 8 13">Belongs to the glutamyl-tRNA reductase family.</text>
</comment>
<dbReference type="GO" id="GO:0008883">
    <property type="term" value="F:glutamyl-tRNA reductase activity"/>
    <property type="evidence" value="ECO:0007669"/>
    <property type="project" value="UniProtKB-UniRule"/>
</dbReference>
<dbReference type="InterPro" id="IPR006151">
    <property type="entry name" value="Shikm_DH/Glu-tRNA_Rdtase"/>
</dbReference>
<organism evidence="17 18">
    <name type="scientific">Blautia liquoris</name>
    <dbReference type="NCBI Taxonomy" id="2779518"/>
    <lineage>
        <taxon>Bacteria</taxon>
        <taxon>Bacillati</taxon>
        <taxon>Bacillota</taxon>
        <taxon>Clostridia</taxon>
        <taxon>Lachnospirales</taxon>
        <taxon>Lachnospiraceae</taxon>
        <taxon>Blautia</taxon>
    </lineage>
</organism>
<evidence type="ECO:0000256" key="7">
    <source>
        <dbReference type="ARBA" id="ARBA00047464"/>
    </source>
</evidence>
<dbReference type="Pfam" id="PF05201">
    <property type="entry name" value="GlutR_N"/>
    <property type="match status" value="1"/>
</dbReference>
<dbReference type="PANTHER" id="PTHR43013">
    <property type="entry name" value="GLUTAMYL-TRNA REDUCTASE"/>
    <property type="match status" value="1"/>
</dbReference>
<dbReference type="UniPathway" id="UPA00251">
    <property type="reaction ID" value="UER00316"/>
</dbReference>
<feature type="active site" description="Nucleophile" evidence="8 9">
    <location>
        <position position="50"/>
    </location>
</feature>
<evidence type="ECO:0000313" key="18">
    <source>
        <dbReference type="Proteomes" id="UP000593601"/>
    </source>
</evidence>
<reference evidence="17 18" key="1">
    <citation type="submission" date="2020-10" db="EMBL/GenBank/DDBJ databases">
        <title>Blautia liquoris sp.nov., isolated from the mud in a fermentation cellar used for the production of Chinese strong-flavoured liquor.</title>
        <authorList>
            <person name="Lu L."/>
        </authorList>
    </citation>
    <scope>NUCLEOTIDE SEQUENCE [LARGE SCALE GENOMIC DNA]</scope>
    <source>
        <strain evidence="17 18">LZLJ-3</strain>
    </source>
</reference>
<dbReference type="InterPro" id="IPR036343">
    <property type="entry name" value="GluRdtase_N_sf"/>
</dbReference>
<feature type="site" description="Important for activity" evidence="8 12">
    <location>
        <position position="97"/>
    </location>
</feature>
<dbReference type="Pfam" id="PF01488">
    <property type="entry name" value="Shikimate_DH"/>
    <property type="match status" value="1"/>
</dbReference>
<dbReference type="EMBL" id="CP063304">
    <property type="protein sequence ID" value="QOV19991.1"/>
    <property type="molecule type" value="Genomic_DNA"/>
</dbReference>
<keyword evidence="6 8" id="KW-0627">Porphyrin biosynthesis</keyword>
<dbReference type="GO" id="GO:0050661">
    <property type="term" value="F:NADP binding"/>
    <property type="evidence" value="ECO:0007669"/>
    <property type="project" value="InterPro"/>
</dbReference>
<dbReference type="InterPro" id="IPR036453">
    <property type="entry name" value="GluRdtase_dimer_dom_sf"/>
</dbReference>
<dbReference type="KEGG" id="bliq:INP51_03240"/>
<accession>A0A7M2RIU5</accession>
<evidence type="ECO:0000256" key="3">
    <source>
        <dbReference type="ARBA" id="ARBA00012970"/>
    </source>
</evidence>
<evidence type="ECO:0000256" key="13">
    <source>
        <dbReference type="RuleBase" id="RU000584"/>
    </source>
</evidence>
<evidence type="ECO:0000256" key="10">
    <source>
        <dbReference type="PIRSR" id="PIRSR000445-2"/>
    </source>
</evidence>
<dbReference type="Proteomes" id="UP000593601">
    <property type="component" value="Chromosome"/>
</dbReference>
<evidence type="ECO:0000259" key="15">
    <source>
        <dbReference type="Pfam" id="PF01488"/>
    </source>
</evidence>
<proteinExistence type="inferred from homology"/>
<feature type="binding site" evidence="8 10">
    <location>
        <begin position="49"/>
        <end position="52"/>
    </location>
    <ligand>
        <name>substrate</name>
    </ligand>
</feature>
<protein>
    <recommendedName>
        <fullName evidence="3 8">Glutamyl-tRNA reductase</fullName>
        <shortName evidence="8">GluTR</shortName>
        <ecNumber evidence="3 8">1.2.1.70</ecNumber>
    </recommendedName>
</protein>
<evidence type="ECO:0000259" key="16">
    <source>
        <dbReference type="Pfam" id="PF05201"/>
    </source>
</evidence>